<keyword evidence="1" id="KW-0812">Transmembrane</keyword>
<dbReference type="GO" id="GO:0005548">
    <property type="term" value="F:phospholipid transporter activity"/>
    <property type="evidence" value="ECO:0007669"/>
    <property type="project" value="TreeGrafter"/>
</dbReference>
<keyword evidence="3" id="KW-1185">Reference proteome</keyword>
<dbReference type="STRING" id="225324.SAMN02745126_06366"/>
<reference evidence="3" key="1">
    <citation type="submission" date="2017-02" db="EMBL/GenBank/DDBJ databases">
        <authorList>
            <person name="Varghese N."/>
            <person name="Submissions S."/>
        </authorList>
    </citation>
    <scope>NUCLEOTIDE SEQUENCE [LARGE SCALE GENOMIC DNA]</scope>
    <source>
        <strain evidence="3">ATCC 27094</strain>
    </source>
</reference>
<organism evidence="2 3">
    <name type="scientific">Enhydrobacter aerosaccus</name>
    <dbReference type="NCBI Taxonomy" id="225324"/>
    <lineage>
        <taxon>Bacteria</taxon>
        <taxon>Pseudomonadati</taxon>
        <taxon>Pseudomonadota</taxon>
        <taxon>Alphaproteobacteria</taxon>
        <taxon>Hyphomicrobiales</taxon>
        <taxon>Enhydrobacter</taxon>
    </lineage>
</organism>
<protein>
    <submittedName>
        <fullName evidence="2">Phospholipid/cholesterol/gamma-HCH transport system permease protein</fullName>
    </submittedName>
</protein>
<feature type="transmembrane region" description="Helical" evidence="1">
    <location>
        <begin position="363"/>
        <end position="386"/>
    </location>
</feature>
<dbReference type="OrthoDB" id="9806241at2"/>
<proteinExistence type="predicted"/>
<dbReference type="PANTHER" id="PTHR30188:SF3">
    <property type="entry name" value="ABC TRANSPORTER PERMEASE"/>
    <property type="match status" value="1"/>
</dbReference>
<dbReference type="Proteomes" id="UP000190092">
    <property type="component" value="Unassembled WGS sequence"/>
</dbReference>
<keyword evidence="1" id="KW-0472">Membrane</keyword>
<name>A0A1T4TJ71_9HYPH</name>
<keyword evidence="1" id="KW-1133">Transmembrane helix</keyword>
<dbReference type="PANTHER" id="PTHR30188">
    <property type="entry name" value="ABC TRANSPORTER PERMEASE PROTEIN-RELATED"/>
    <property type="match status" value="1"/>
</dbReference>
<evidence type="ECO:0000313" key="3">
    <source>
        <dbReference type="Proteomes" id="UP000190092"/>
    </source>
</evidence>
<feature type="transmembrane region" description="Helical" evidence="1">
    <location>
        <begin position="322"/>
        <end position="343"/>
    </location>
</feature>
<feature type="transmembrane region" description="Helical" evidence="1">
    <location>
        <begin position="398"/>
        <end position="419"/>
    </location>
</feature>
<dbReference type="Pfam" id="PF02405">
    <property type="entry name" value="MlaE"/>
    <property type="match status" value="1"/>
</dbReference>
<feature type="transmembrane region" description="Helical" evidence="1">
    <location>
        <begin position="220"/>
        <end position="243"/>
    </location>
</feature>
<gene>
    <name evidence="2" type="ORF">SAMN02745126_06366</name>
</gene>
<evidence type="ECO:0000256" key="1">
    <source>
        <dbReference type="SAM" id="Phobius"/>
    </source>
</evidence>
<dbReference type="AlphaFoldDB" id="A0A1T4TJ71"/>
<feature type="transmembrane region" description="Helical" evidence="1">
    <location>
        <begin position="255"/>
        <end position="276"/>
    </location>
</feature>
<dbReference type="InterPro" id="IPR030802">
    <property type="entry name" value="Permease_MalE"/>
</dbReference>
<dbReference type="GO" id="GO:0043190">
    <property type="term" value="C:ATP-binding cassette (ABC) transporter complex"/>
    <property type="evidence" value="ECO:0007669"/>
    <property type="project" value="InterPro"/>
</dbReference>
<sequence>MVPDIPRRAWFAPAKQTGVFLPDGRGLIPALAGAIAPRTHGSRAVTRVRPACWSVSPRNGVLELQLTGDWIARETGVRSADEARSVVDKAQRSRRIRIDASAVVRWDSALIAFLGMIYHAASASKQSRAVPIDDSALPLPVRRLLSLAHIEARLEAKRSVVHSPFVTRAGEAVIRVWTEACSLVTLVGETAIGAGAAIVGRTRVRSTDILQLMQEAGARALLIVTIVNGLVGAILAFVGAVQLRRFGAEIYVADLVGIAMVREMAAVMTAIVMAGRTGGAYAAHLATMQGNEEIDALKSFGIPVFGFLVLPRIAALVAMMPLLYLYACVIGLAGGFVVGVLTLDLGPATFLIELQEGIAGRQFAIGLTKSIVFGAVVSLLGAHIGLRAGRSAAEVGRAATAAVVAGIIGIIALDAVFAVCTDALGL</sequence>
<accession>A0A1T4TJ71</accession>
<evidence type="ECO:0000313" key="2">
    <source>
        <dbReference type="EMBL" id="SKA40493.1"/>
    </source>
</evidence>
<dbReference type="EMBL" id="FUWJ01000019">
    <property type="protein sequence ID" value="SKA40493.1"/>
    <property type="molecule type" value="Genomic_DNA"/>
</dbReference>